<dbReference type="OrthoDB" id="9807767at2"/>
<dbReference type="GO" id="GO:0036221">
    <property type="term" value="F:UTP diphosphatase activity"/>
    <property type="evidence" value="ECO:0007669"/>
    <property type="project" value="RHEA"/>
</dbReference>
<evidence type="ECO:0000256" key="1">
    <source>
        <dbReference type="ARBA" id="ARBA00001968"/>
    </source>
</evidence>
<feature type="site" description="Important for substrate specificity" evidence="4">
    <location>
        <position position="86"/>
    </location>
</feature>
<dbReference type="PIRSF" id="PIRSF006305">
    <property type="entry name" value="Maf"/>
    <property type="match status" value="1"/>
</dbReference>
<evidence type="ECO:0000313" key="7">
    <source>
        <dbReference type="Proteomes" id="UP000295443"/>
    </source>
</evidence>
<keyword evidence="4" id="KW-0963">Cytoplasm</keyword>
<evidence type="ECO:0000256" key="4">
    <source>
        <dbReference type="HAMAP-Rule" id="MF_00528"/>
    </source>
</evidence>
<dbReference type="Proteomes" id="UP000295443">
    <property type="component" value="Unassembled WGS sequence"/>
</dbReference>
<feature type="region of interest" description="Disordered" evidence="5">
    <location>
        <begin position="207"/>
        <end position="228"/>
    </location>
</feature>
<dbReference type="EC" id="3.6.1.9" evidence="4"/>
<dbReference type="NCBIfam" id="TIGR00172">
    <property type="entry name" value="maf"/>
    <property type="match status" value="1"/>
</dbReference>
<feature type="site" description="Important for substrate specificity" evidence="4">
    <location>
        <position position="168"/>
    </location>
</feature>
<comment type="catalytic activity">
    <reaction evidence="4">
        <text>UTP + H2O = UMP + diphosphate + H(+)</text>
        <dbReference type="Rhea" id="RHEA:29395"/>
        <dbReference type="ChEBI" id="CHEBI:15377"/>
        <dbReference type="ChEBI" id="CHEBI:15378"/>
        <dbReference type="ChEBI" id="CHEBI:33019"/>
        <dbReference type="ChEBI" id="CHEBI:46398"/>
        <dbReference type="ChEBI" id="CHEBI:57865"/>
        <dbReference type="EC" id="3.6.1.9"/>
    </reaction>
</comment>
<protein>
    <recommendedName>
        <fullName evidence="4">dTTP/UTP pyrophosphatase</fullName>
        <shortName evidence="4">dTTPase/UTPase</shortName>
        <ecNumber evidence="4">3.6.1.9</ecNumber>
    </recommendedName>
    <alternativeName>
        <fullName evidence="4">Nucleoside triphosphate pyrophosphatase</fullName>
    </alternativeName>
    <alternativeName>
        <fullName evidence="4">Nucleotide pyrophosphatase</fullName>
        <shortName evidence="4">Nucleotide PPase</shortName>
    </alternativeName>
</protein>
<accession>A0A4R1BCZ1</accession>
<evidence type="ECO:0000313" key="6">
    <source>
        <dbReference type="EMBL" id="TCJ14946.1"/>
    </source>
</evidence>
<dbReference type="GO" id="GO:0005737">
    <property type="term" value="C:cytoplasm"/>
    <property type="evidence" value="ECO:0007669"/>
    <property type="project" value="UniProtKB-SubCell"/>
</dbReference>
<comment type="similarity">
    <text evidence="4">Belongs to the Maf family. YhdE subfamily.</text>
</comment>
<dbReference type="RefSeq" id="WP_131446648.1">
    <property type="nucleotide sequence ID" value="NZ_SJZB01000032.1"/>
</dbReference>
<keyword evidence="3 4" id="KW-0546">Nucleotide metabolism</keyword>
<dbReference type="PANTHER" id="PTHR43213:SF5">
    <property type="entry name" value="BIFUNCTIONAL DTTP_UTP PYROPHOSPHATASE_METHYLTRANSFERASE PROTEIN-RELATED"/>
    <property type="match status" value="1"/>
</dbReference>
<evidence type="ECO:0000256" key="2">
    <source>
        <dbReference type="ARBA" id="ARBA00022801"/>
    </source>
</evidence>
<feature type="active site" description="Proton acceptor" evidence="4">
    <location>
        <position position="85"/>
    </location>
</feature>
<sequence length="228" mass="24181">MAAMTKTVYLASQSPRRLELLRQIGLVPVILPLRHAPPRADVDETPLPGEPAFEYVRRLARMKAEAGMLALCGRRLPEGPVVAADTTVTLAGQILGKPAHAEEAAAMLRAYSGRTHSVLTAVAVAQAGEVAVAVSESEVRFRTLSEAEISAYVASHEPYDKAGGYGIQGRAALFIEHIAGSYTGIMGLPLYETGALLAGQGWRSSRGTRVASREPGRRLPGSRLSTPG</sequence>
<dbReference type="GO" id="GO:0009117">
    <property type="term" value="P:nucleotide metabolic process"/>
    <property type="evidence" value="ECO:0007669"/>
    <property type="project" value="UniProtKB-KW"/>
</dbReference>
<comment type="catalytic activity">
    <reaction evidence="4">
        <text>dTTP + H2O = dTMP + diphosphate + H(+)</text>
        <dbReference type="Rhea" id="RHEA:28534"/>
        <dbReference type="ChEBI" id="CHEBI:15377"/>
        <dbReference type="ChEBI" id="CHEBI:15378"/>
        <dbReference type="ChEBI" id="CHEBI:33019"/>
        <dbReference type="ChEBI" id="CHEBI:37568"/>
        <dbReference type="ChEBI" id="CHEBI:63528"/>
        <dbReference type="EC" id="3.6.1.9"/>
    </reaction>
</comment>
<reference evidence="6 7" key="1">
    <citation type="submission" date="2019-03" db="EMBL/GenBank/DDBJ databases">
        <title>Genome sequence of Thiobacillaceae bacterium LSR1, a sulfur-oxidizing bacterium isolated from freshwater sediment.</title>
        <authorList>
            <person name="Li S."/>
        </authorList>
    </citation>
    <scope>NUCLEOTIDE SEQUENCE [LARGE SCALE GENOMIC DNA]</scope>
    <source>
        <strain evidence="6 7">LSR1</strain>
    </source>
</reference>
<dbReference type="EMBL" id="SJZB01000032">
    <property type="protein sequence ID" value="TCJ14946.1"/>
    <property type="molecule type" value="Genomic_DNA"/>
</dbReference>
<dbReference type="AlphaFoldDB" id="A0A4R1BCZ1"/>
<comment type="cofactor">
    <cofactor evidence="1 4">
        <name>a divalent metal cation</name>
        <dbReference type="ChEBI" id="CHEBI:60240"/>
    </cofactor>
</comment>
<dbReference type="InterPro" id="IPR029001">
    <property type="entry name" value="ITPase-like_fam"/>
</dbReference>
<name>A0A4R1BCZ1_9PROT</name>
<comment type="function">
    <text evidence="4">Nucleoside triphosphate pyrophosphatase that hydrolyzes dTTP and UTP. May have a dual role in cell division arrest and in preventing the incorporation of modified nucleotides into cellular nucleic acids.</text>
</comment>
<comment type="subcellular location">
    <subcellularLocation>
        <location evidence="4">Cytoplasm</location>
    </subcellularLocation>
</comment>
<feature type="site" description="Important for substrate specificity" evidence="4">
    <location>
        <position position="16"/>
    </location>
</feature>
<organism evidence="6 7">
    <name type="scientific">Parasulfuritortus cantonensis</name>
    <dbReference type="NCBI Taxonomy" id="2528202"/>
    <lineage>
        <taxon>Bacteria</taxon>
        <taxon>Pseudomonadati</taxon>
        <taxon>Pseudomonadota</taxon>
        <taxon>Betaproteobacteria</taxon>
        <taxon>Nitrosomonadales</taxon>
        <taxon>Thiobacillaceae</taxon>
        <taxon>Parasulfuritortus</taxon>
    </lineage>
</organism>
<gene>
    <name evidence="6" type="ORF">EZJ19_08675</name>
</gene>
<evidence type="ECO:0000256" key="3">
    <source>
        <dbReference type="ARBA" id="ARBA00023080"/>
    </source>
</evidence>
<comment type="caution">
    <text evidence="4">Lacks conserved residue(s) required for the propagation of feature annotation.</text>
</comment>
<dbReference type="Pfam" id="PF02545">
    <property type="entry name" value="Maf"/>
    <property type="match status" value="1"/>
</dbReference>
<comment type="caution">
    <text evidence="6">The sequence shown here is derived from an EMBL/GenBank/DDBJ whole genome shotgun (WGS) entry which is preliminary data.</text>
</comment>
<keyword evidence="2 4" id="KW-0378">Hydrolase</keyword>
<dbReference type="GO" id="GO:0036218">
    <property type="term" value="F:dTTP diphosphatase activity"/>
    <property type="evidence" value="ECO:0007669"/>
    <property type="project" value="RHEA"/>
</dbReference>
<dbReference type="HAMAP" id="MF_00528">
    <property type="entry name" value="Maf"/>
    <property type="match status" value="1"/>
</dbReference>
<dbReference type="Gene3D" id="3.90.950.10">
    <property type="match status" value="1"/>
</dbReference>
<keyword evidence="7" id="KW-1185">Reference proteome</keyword>
<proteinExistence type="inferred from homology"/>
<evidence type="ECO:0000256" key="5">
    <source>
        <dbReference type="SAM" id="MobiDB-lite"/>
    </source>
</evidence>
<dbReference type="CDD" id="cd00555">
    <property type="entry name" value="Maf"/>
    <property type="match status" value="1"/>
</dbReference>
<dbReference type="PANTHER" id="PTHR43213">
    <property type="entry name" value="BIFUNCTIONAL DTTP/UTP PYROPHOSPHATASE/METHYLTRANSFERASE PROTEIN-RELATED"/>
    <property type="match status" value="1"/>
</dbReference>
<dbReference type="SUPFAM" id="SSF52972">
    <property type="entry name" value="ITPase-like"/>
    <property type="match status" value="1"/>
</dbReference>
<dbReference type="InterPro" id="IPR003697">
    <property type="entry name" value="Maf-like"/>
</dbReference>